<dbReference type="CDD" id="cd17546">
    <property type="entry name" value="REC_hyHK_CKI1_RcsC-like"/>
    <property type="match status" value="1"/>
</dbReference>
<keyword evidence="10 15" id="KW-1133">Transmembrane helix</keyword>
<evidence type="ECO:0000256" key="3">
    <source>
        <dbReference type="ARBA" id="ARBA00012438"/>
    </source>
</evidence>
<keyword evidence="5" id="KW-0808">Transferase</keyword>
<dbReference type="InterPro" id="IPR011006">
    <property type="entry name" value="CheY-like_superfamily"/>
</dbReference>
<dbReference type="InterPro" id="IPR004358">
    <property type="entry name" value="Sig_transdc_His_kin-like_C"/>
</dbReference>
<dbReference type="FunFam" id="1.10.287.130:FF:000004">
    <property type="entry name" value="Ethylene receptor 1"/>
    <property type="match status" value="1"/>
</dbReference>
<feature type="transmembrane region" description="Helical" evidence="15">
    <location>
        <begin position="354"/>
        <end position="376"/>
    </location>
</feature>
<evidence type="ECO:0000256" key="6">
    <source>
        <dbReference type="ARBA" id="ARBA00022692"/>
    </source>
</evidence>
<dbReference type="InterPro" id="IPR003661">
    <property type="entry name" value="HisK_dim/P_dom"/>
</dbReference>
<evidence type="ECO:0000256" key="15">
    <source>
        <dbReference type="SAM" id="Phobius"/>
    </source>
</evidence>
<dbReference type="InterPro" id="IPR036890">
    <property type="entry name" value="HATPase_C_sf"/>
</dbReference>
<dbReference type="PANTHER" id="PTHR45339:SF1">
    <property type="entry name" value="HYBRID SIGNAL TRANSDUCTION HISTIDINE KINASE J"/>
    <property type="match status" value="1"/>
</dbReference>
<evidence type="ECO:0000256" key="11">
    <source>
        <dbReference type="ARBA" id="ARBA00023012"/>
    </source>
</evidence>
<keyword evidence="7" id="KW-0547">Nucleotide-binding</keyword>
<dbReference type="InterPro" id="IPR003594">
    <property type="entry name" value="HATPase_dom"/>
</dbReference>
<comment type="caution">
    <text evidence="18">The sequence shown here is derived from an EMBL/GenBank/DDBJ whole genome shotgun (WGS) entry which is preliminary data.</text>
</comment>
<dbReference type="GO" id="GO:0016020">
    <property type="term" value="C:membrane"/>
    <property type="evidence" value="ECO:0007669"/>
    <property type="project" value="UniProtKB-SubCell"/>
</dbReference>
<dbReference type="Pfam" id="PF00072">
    <property type="entry name" value="Response_reg"/>
    <property type="match status" value="1"/>
</dbReference>
<dbReference type="PROSITE" id="PS50109">
    <property type="entry name" value="HIS_KIN"/>
    <property type="match status" value="1"/>
</dbReference>
<dbReference type="EC" id="2.7.13.3" evidence="3"/>
<comment type="catalytic activity">
    <reaction evidence="1">
        <text>ATP + protein L-histidine = ADP + protein N-phospho-L-histidine.</text>
        <dbReference type="EC" id="2.7.13.3"/>
    </reaction>
</comment>
<reference evidence="18" key="1">
    <citation type="journal article" date="2019" name="PLoS Negl. Trop. Dis.">
        <title>Revisiting the worldwide diversity of Leptospira species in the environment.</title>
        <authorList>
            <person name="Vincent A.T."/>
            <person name="Schiettekatte O."/>
            <person name="Bourhy P."/>
            <person name="Veyrier F.J."/>
            <person name="Picardeau M."/>
        </authorList>
    </citation>
    <scope>NUCLEOTIDE SEQUENCE [LARGE SCALE GENOMIC DNA]</scope>
    <source>
        <strain evidence="18">SCS5</strain>
    </source>
</reference>
<keyword evidence="19" id="KW-1185">Reference proteome</keyword>
<keyword evidence="11" id="KW-0902">Two-component regulatory system</keyword>
<feature type="coiled-coil region" evidence="14">
    <location>
        <begin position="409"/>
        <end position="447"/>
    </location>
</feature>
<dbReference type="GO" id="GO:0005524">
    <property type="term" value="F:ATP binding"/>
    <property type="evidence" value="ECO:0007669"/>
    <property type="project" value="UniProtKB-KW"/>
</dbReference>
<keyword evidence="12 15" id="KW-0472">Membrane</keyword>
<dbReference type="SUPFAM" id="SSF47384">
    <property type="entry name" value="Homodimeric domain of signal transducing histidine kinase"/>
    <property type="match status" value="1"/>
</dbReference>
<sequence>MDRKRNYLLPILVGCVCTLTFCSPKLGDDIRPKKGTMDASGWNFYQKSVALNGEWEIYPNVLLISEPDSPKPFAIPTEIPNTWNHISSEGKSVFPNGKGFATYVLRLHLPKDCPPLMLRVPDQGTAYSLYANGKKIAGMGKVGKDKTSSVPFLASAVVDIPSDTKELAFEISNYHHIIGGLWFVPELGERNRILEEKYADLTIDLATSSSALVLVIYQIVAYLLTRRERAPLHFVIFSLAGTLRFFLTGDRILNTVFPQIPWEITHKLEYLTTYALSSAFFSYTASLFPLDFPRWSERASLVLLSFFSIITIFFSVEYYGRLLIPFQLVVILGSFFIIYGCVRASVYRREGIWLFLFGIVAILIASINDILVSQYIIRTKYILAPAVFVFIFSNSLSLAVSFSKALERSRIVSARLKSANRDLNELKIELEKKVDIRTRQLTEAKNRAEGEAKYRYDFLATMSHEIRTPLNGLMGTANLLSETPLNQEQQEYLDIMQISGENLLHLVNQLLDLSRIEGNRFELEVIPFDPFAILQKAAKVVKARADEKRVLLNLEYPEHHPGIYLGDEGRIQQVLLNFLSNAVKFTGSGGKVLAGVKNVGEDFQSRILEFWVEDTGVGIAQEKISDLFEPFVQADSSIFRKYGGSGLGLTISKKLVELMGGCIRVESRIGKGSRFSFLLPFPQEEGEGPEVVGEKIRYISPKRILIVEDREPARTIARKTLENMNMTVDIAKDGKEALTKLFSEHYDLALIDIELPELTGIEVVRTLKEHGENLPILVAWTAHALPGAEAVFKATGFDAYMQKPSLRKDWEALLLAFFR</sequence>
<organism evidence="18 19">
    <name type="scientific">Leptospira fluminis</name>
    <dbReference type="NCBI Taxonomy" id="2484979"/>
    <lineage>
        <taxon>Bacteria</taxon>
        <taxon>Pseudomonadati</taxon>
        <taxon>Spirochaetota</taxon>
        <taxon>Spirochaetia</taxon>
        <taxon>Leptospirales</taxon>
        <taxon>Leptospiraceae</taxon>
        <taxon>Leptospira</taxon>
    </lineage>
</organism>
<dbReference type="CDD" id="cd00082">
    <property type="entry name" value="HisKA"/>
    <property type="match status" value="1"/>
</dbReference>
<dbReference type="PRINTS" id="PR00344">
    <property type="entry name" value="BCTRLSENSOR"/>
</dbReference>
<protein>
    <recommendedName>
        <fullName evidence="3">histidine kinase</fullName>
        <ecNumber evidence="3">2.7.13.3</ecNumber>
    </recommendedName>
</protein>
<dbReference type="FunFam" id="3.30.565.10:FF:000010">
    <property type="entry name" value="Sensor histidine kinase RcsC"/>
    <property type="match status" value="1"/>
</dbReference>
<proteinExistence type="predicted"/>
<evidence type="ECO:0000256" key="9">
    <source>
        <dbReference type="ARBA" id="ARBA00022840"/>
    </source>
</evidence>
<dbReference type="Pfam" id="PF07695">
    <property type="entry name" value="7TMR-DISM_7TM"/>
    <property type="match status" value="1"/>
</dbReference>
<dbReference type="InterPro" id="IPR001789">
    <property type="entry name" value="Sig_transdc_resp-reg_receiver"/>
</dbReference>
<feature type="domain" description="Histidine kinase" evidence="16">
    <location>
        <begin position="461"/>
        <end position="683"/>
    </location>
</feature>
<name>A0A4R9GTM9_9LEPT</name>
<dbReference type="SUPFAM" id="SSF52172">
    <property type="entry name" value="CheY-like"/>
    <property type="match status" value="1"/>
</dbReference>
<dbReference type="Gene3D" id="1.10.287.130">
    <property type="match status" value="1"/>
</dbReference>
<evidence type="ECO:0000256" key="7">
    <source>
        <dbReference type="ARBA" id="ARBA00022741"/>
    </source>
</evidence>
<evidence type="ECO:0000256" key="12">
    <source>
        <dbReference type="ARBA" id="ARBA00023136"/>
    </source>
</evidence>
<evidence type="ECO:0000259" key="16">
    <source>
        <dbReference type="PROSITE" id="PS50109"/>
    </source>
</evidence>
<evidence type="ECO:0000313" key="18">
    <source>
        <dbReference type="EMBL" id="TGK22356.1"/>
    </source>
</evidence>
<feature type="transmembrane region" description="Helical" evidence="15">
    <location>
        <begin position="232"/>
        <end position="253"/>
    </location>
</feature>
<feature type="domain" description="Response regulatory" evidence="17">
    <location>
        <begin position="703"/>
        <end position="818"/>
    </location>
</feature>
<dbReference type="Pfam" id="PF00512">
    <property type="entry name" value="HisKA"/>
    <property type="match status" value="1"/>
</dbReference>
<dbReference type="PANTHER" id="PTHR45339">
    <property type="entry name" value="HYBRID SIGNAL TRANSDUCTION HISTIDINE KINASE J"/>
    <property type="match status" value="1"/>
</dbReference>
<dbReference type="InterPro" id="IPR005467">
    <property type="entry name" value="His_kinase_dom"/>
</dbReference>
<dbReference type="RefSeq" id="WP_135811742.1">
    <property type="nucleotide sequence ID" value="NZ_RQEV01000001.1"/>
</dbReference>
<feature type="transmembrane region" description="Helical" evidence="15">
    <location>
        <begin position="299"/>
        <end position="316"/>
    </location>
</feature>
<dbReference type="AlphaFoldDB" id="A0A4R9GTM9"/>
<evidence type="ECO:0000256" key="8">
    <source>
        <dbReference type="ARBA" id="ARBA00022777"/>
    </source>
</evidence>
<gene>
    <name evidence="18" type="ORF">EHO61_00820</name>
</gene>
<keyword evidence="6 15" id="KW-0812">Transmembrane</keyword>
<evidence type="ECO:0000256" key="13">
    <source>
        <dbReference type="PROSITE-ProRule" id="PRU00169"/>
    </source>
</evidence>
<comment type="subcellular location">
    <subcellularLocation>
        <location evidence="2">Membrane</location>
    </subcellularLocation>
</comment>
<dbReference type="OrthoDB" id="9809348at2"/>
<dbReference type="Gene3D" id="3.40.50.2300">
    <property type="match status" value="1"/>
</dbReference>
<dbReference type="SMART" id="SM00388">
    <property type="entry name" value="HisKA"/>
    <property type="match status" value="1"/>
</dbReference>
<evidence type="ECO:0000256" key="14">
    <source>
        <dbReference type="SAM" id="Coils"/>
    </source>
</evidence>
<evidence type="ECO:0000256" key="1">
    <source>
        <dbReference type="ARBA" id="ARBA00000085"/>
    </source>
</evidence>
<accession>A0A4R9GTM9</accession>
<evidence type="ECO:0000256" key="5">
    <source>
        <dbReference type="ARBA" id="ARBA00022679"/>
    </source>
</evidence>
<feature type="modified residue" description="4-aspartylphosphate" evidence="13">
    <location>
        <position position="752"/>
    </location>
</feature>
<dbReference type="GO" id="GO:0000155">
    <property type="term" value="F:phosphorelay sensor kinase activity"/>
    <property type="evidence" value="ECO:0007669"/>
    <property type="project" value="InterPro"/>
</dbReference>
<dbReference type="SMART" id="SM00387">
    <property type="entry name" value="HATPase_c"/>
    <property type="match status" value="1"/>
</dbReference>
<dbReference type="SMART" id="SM00448">
    <property type="entry name" value="REC"/>
    <property type="match status" value="1"/>
</dbReference>
<evidence type="ECO:0000256" key="10">
    <source>
        <dbReference type="ARBA" id="ARBA00022989"/>
    </source>
</evidence>
<dbReference type="SUPFAM" id="SSF55874">
    <property type="entry name" value="ATPase domain of HSP90 chaperone/DNA topoisomerase II/histidine kinase"/>
    <property type="match status" value="1"/>
</dbReference>
<dbReference type="CDD" id="cd16922">
    <property type="entry name" value="HATPase_EvgS-ArcB-TorS-like"/>
    <property type="match status" value="1"/>
</dbReference>
<feature type="transmembrane region" description="Helical" evidence="15">
    <location>
        <begin position="205"/>
        <end position="225"/>
    </location>
</feature>
<evidence type="ECO:0000256" key="4">
    <source>
        <dbReference type="ARBA" id="ARBA00022553"/>
    </source>
</evidence>
<keyword evidence="4 13" id="KW-0597">Phosphoprotein</keyword>
<keyword evidence="8" id="KW-0418">Kinase</keyword>
<evidence type="ECO:0000256" key="2">
    <source>
        <dbReference type="ARBA" id="ARBA00004370"/>
    </source>
</evidence>
<dbReference type="InterPro" id="IPR036097">
    <property type="entry name" value="HisK_dim/P_sf"/>
</dbReference>
<feature type="transmembrane region" description="Helical" evidence="15">
    <location>
        <begin position="382"/>
        <end position="402"/>
    </location>
</feature>
<dbReference type="Gene3D" id="3.30.565.10">
    <property type="entry name" value="Histidine kinase-like ATPase, C-terminal domain"/>
    <property type="match status" value="1"/>
</dbReference>
<keyword evidence="14" id="KW-0175">Coiled coil</keyword>
<feature type="transmembrane region" description="Helical" evidence="15">
    <location>
        <begin position="322"/>
        <end position="342"/>
    </location>
</feature>
<dbReference type="EMBL" id="RQEV01000001">
    <property type="protein sequence ID" value="TGK22356.1"/>
    <property type="molecule type" value="Genomic_DNA"/>
</dbReference>
<feature type="transmembrane region" description="Helical" evidence="15">
    <location>
        <begin position="273"/>
        <end position="292"/>
    </location>
</feature>
<evidence type="ECO:0000313" key="19">
    <source>
        <dbReference type="Proteomes" id="UP000297855"/>
    </source>
</evidence>
<dbReference type="Pfam" id="PF02518">
    <property type="entry name" value="HATPase_c"/>
    <property type="match status" value="1"/>
</dbReference>
<dbReference type="InterPro" id="IPR011623">
    <property type="entry name" value="7TMR_DISM_rcpt_extracell_dom1"/>
</dbReference>
<dbReference type="Proteomes" id="UP000297855">
    <property type="component" value="Unassembled WGS sequence"/>
</dbReference>
<dbReference type="PROSITE" id="PS50110">
    <property type="entry name" value="RESPONSE_REGULATORY"/>
    <property type="match status" value="1"/>
</dbReference>
<keyword evidence="9" id="KW-0067">ATP-binding</keyword>
<evidence type="ECO:0000259" key="17">
    <source>
        <dbReference type="PROSITE" id="PS50110"/>
    </source>
</evidence>